<feature type="transmembrane region" description="Helical" evidence="5">
    <location>
        <begin position="300"/>
        <end position="320"/>
    </location>
</feature>
<sequence>MTVRSRVRAASSVWNLDGDVSVKSYLAVLGTPGAWRFLAPAFVARLPYAMLQLGILLLVHWSTGSYGAAGIASAAAAVAQALIGPQTGRLADRYGQARVLVPQVLAHAAALGGLLALAAAHAPGALLVAVSALAGGSMPQVGSMVRTRWAHVLGGSEGSAKLGTAFALESITDELTFTVAPVLLVALSTGFSPVWALLAALVMVVAGTLAFAAVRRGAPEPMPVRVRSRRGVLRLRGVAVLATAFVALGTVFGSLQVGITSSTAALGQAGAAGPVYATFSGASLVGGALYGLVRWKAGAAHRLAAAVGLLSAATVALTSAGSVPVLYGTAALAGFVIAPAVITGYTLVEQLVPTEVRTEAFTWLNGAIGLGIATGAAVAGQLVDRFGTGFAFLVPPVTTGLAALLVLAFLRRLAPAGGAVRARELVSAS</sequence>
<gene>
    <name evidence="7" type="ORF">PS9374_01261</name>
</gene>
<keyword evidence="8" id="KW-1185">Reference proteome</keyword>
<protein>
    <submittedName>
        <fullName evidence="7">ABC transporter</fullName>
    </submittedName>
</protein>
<evidence type="ECO:0000313" key="8">
    <source>
        <dbReference type="Proteomes" id="UP000077701"/>
    </source>
</evidence>
<dbReference type="AlphaFoldDB" id="A0A171BV85"/>
<dbReference type="PANTHER" id="PTHR23542">
    <property type="match status" value="1"/>
</dbReference>
<evidence type="ECO:0000256" key="2">
    <source>
        <dbReference type="ARBA" id="ARBA00022692"/>
    </source>
</evidence>
<feature type="transmembrane region" description="Helical" evidence="5">
    <location>
        <begin position="65"/>
        <end position="83"/>
    </location>
</feature>
<dbReference type="Pfam" id="PF07690">
    <property type="entry name" value="MFS_1"/>
    <property type="match status" value="1"/>
</dbReference>
<dbReference type="InterPro" id="IPR020846">
    <property type="entry name" value="MFS_dom"/>
</dbReference>
<dbReference type="GO" id="GO:0022857">
    <property type="term" value="F:transmembrane transporter activity"/>
    <property type="evidence" value="ECO:0007669"/>
    <property type="project" value="InterPro"/>
</dbReference>
<evidence type="ECO:0000256" key="1">
    <source>
        <dbReference type="ARBA" id="ARBA00004651"/>
    </source>
</evidence>
<dbReference type="Gene3D" id="1.20.1250.20">
    <property type="entry name" value="MFS general substrate transporter like domains"/>
    <property type="match status" value="1"/>
</dbReference>
<dbReference type="EMBL" id="BDCX01000002">
    <property type="protein sequence ID" value="GAT65628.1"/>
    <property type="molecule type" value="Genomic_DNA"/>
</dbReference>
<feature type="transmembrane region" description="Helical" evidence="5">
    <location>
        <begin position="326"/>
        <end position="348"/>
    </location>
</feature>
<evidence type="ECO:0000313" key="7">
    <source>
        <dbReference type="EMBL" id="GAT65628.1"/>
    </source>
</evidence>
<feature type="transmembrane region" description="Helical" evidence="5">
    <location>
        <begin position="389"/>
        <end position="410"/>
    </location>
</feature>
<dbReference type="STRING" id="161355.PS9374_01261"/>
<evidence type="ECO:0000256" key="5">
    <source>
        <dbReference type="SAM" id="Phobius"/>
    </source>
</evidence>
<keyword evidence="4 5" id="KW-0472">Membrane</keyword>
<dbReference type="SUPFAM" id="SSF103473">
    <property type="entry name" value="MFS general substrate transporter"/>
    <property type="match status" value="1"/>
</dbReference>
<feature type="transmembrane region" description="Helical" evidence="5">
    <location>
        <begin position="194"/>
        <end position="214"/>
    </location>
</feature>
<evidence type="ECO:0000259" key="6">
    <source>
        <dbReference type="PROSITE" id="PS50850"/>
    </source>
</evidence>
<comment type="caution">
    <text evidence="7">The sequence shown here is derived from an EMBL/GenBank/DDBJ whole genome shotgun (WGS) entry which is preliminary data.</text>
</comment>
<name>A0A171BV85_9ACTN</name>
<reference evidence="8" key="2">
    <citation type="submission" date="2016-04" db="EMBL/GenBank/DDBJ databases">
        <title>Planomonospora sphaerica JCM9374 whole genome shotgun sequence.</title>
        <authorList>
            <person name="Suzuki T."/>
            <person name="Dohra H."/>
            <person name="Kodani S."/>
        </authorList>
    </citation>
    <scope>NUCLEOTIDE SEQUENCE [LARGE SCALE GENOMIC DNA]</scope>
    <source>
        <strain evidence="8">JCM 9374</strain>
    </source>
</reference>
<organism evidence="7 8">
    <name type="scientific">Planomonospora sphaerica</name>
    <dbReference type="NCBI Taxonomy" id="161355"/>
    <lineage>
        <taxon>Bacteria</taxon>
        <taxon>Bacillati</taxon>
        <taxon>Actinomycetota</taxon>
        <taxon>Actinomycetes</taxon>
        <taxon>Streptosporangiales</taxon>
        <taxon>Streptosporangiaceae</taxon>
        <taxon>Planomonospora</taxon>
    </lineage>
</organism>
<feature type="transmembrane region" description="Helical" evidence="5">
    <location>
        <begin position="360"/>
        <end position="383"/>
    </location>
</feature>
<feature type="transmembrane region" description="Helical" evidence="5">
    <location>
        <begin position="235"/>
        <end position="255"/>
    </location>
</feature>
<keyword evidence="3 5" id="KW-1133">Transmembrane helix</keyword>
<feature type="transmembrane region" description="Helical" evidence="5">
    <location>
        <begin position="104"/>
        <end position="134"/>
    </location>
</feature>
<comment type="subcellular location">
    <subcellularLocation>
        <location evidence="1">Cell membrane</location>
        <topology evidence="1">Multi-pass membrane protein</topology>
    </subcellularLocation>
</comment>
<dbReference type="InterPro" id="IPR011701">
    <property type="entry name" value="MFS"/>
</dbReference>
<feature type="transmembrane region" description="Helical" evidence="5">
    <location>
        <begin position="275"/>
        <end position="293"/>
    </location>
</feature>
<evidence type="ECO:0000256" key="3">
    <source>
        <dbReference type="ARBA" id="ARBA00022989"/>
    </source>
</evidence>
<dbReference type="GO" id="GO:0005886">
    <property type="term" value="C:plasma membrane"/>
    <property type="evidence" value="ECO:0007669"/>
    <property type="project" value="UniProtKB-SubCell"/>
</dbReference>
<dbReference type="PROSITE" id="PS50850">
    <property type="entry name" value="MFS"/>
    <property type="match status" value="1"/>
</dbReference>
<dbReference type="InterPro" id="IPR036259">
    <property type="entry name" value="MFS_trans_sf"/>
</dbReference>
<evidence type="ECO:0000256" key="4">
    <source>
        <dbReference type="ARBA" id="ARBA00023136"/>
    </source>
</evidence>
<keyword evidence="2 5" id="KW-0812">Transmembrane</keyword>
<reference evidence="7 8" key="1">
    <citation type="journal article" date="2016" name="Genome Announc.">
        <title>Draft Genome Sequence of Planomonospora sphaerica JCM9374, a Rare Actinomycete.</title>
        <authorList>
            <person name="Dohra H."/>
            <person name="Suzuki T."/>
            <person name="Inoue Y."/>
            <person name="Kodani S."/>
        </authorList>
    </citation>
    <scope>NUCLEOTIDE SEQUENCE [LARGE SCALE GENOMIC DNA]</scope>
    <source>
        <strain evidence="7 8">JCM 9374</strain>
    </source>
</reference>
<dbReference type="PANTHER" id="PTHR23542:SF1">
    <property type="entry name" value="MAJOR FACILITATOR SUPERFAMILY (MFS) PROFILE DOMAIN-CONTAINING PROTEIN"/>
    <property type="match status" value="1"/>
</dbReference>
<dbReference type="Proteomes" id="UP000077701">
    <property type="component" value="Unassembled WGS sequence"/>
</dbReference>
<feature type="domain" description="Major facilitator superfamily (MFS) profile" evidence="6">
    <location>
        <begin position="237"/>
        <end position="429"/>
    </location>
</feature>
<proteinExistence type="predicted"/>
<accession>A0A171BV85</accession>